<reference evidence="1 2" key="1">
    <citation type="submission" date="2022-02" db="EMBL/GenBank/DDBJ databases">
        <title>Comparative genomics of the first Antarctic Pseudomonas spp. capable of biotransforming 2,4,6-Trinitrotoluene.</title>
        <authorList>
            <person name="Cabrera M.A."/>
            <person name="Marquez S.L."/>
            <person name="Perez-Donoso J.M."/>
        </authorList>
    </citation>
    <scope>NUCLEOTIDE SEQUENCE [LARGE SCALE GENOMIC DNA]</scope>
    <source>
        <strain evidence="1 2">TNT11</strain>
    </source>
</reference>
<dbReference type="Proteomes" id="UP001317085">
    <property type="component" value="Unassembled WGS sequence"/>
</dbReference>
<evidence type="ECO:0000313" key="2">
    <source>
        <dbReference type="Proteomes" id="UP001317085"/>
    </source>
</evidence>
<gene>
    <name evidence="1" type="ORF">L9Z73_21755</name>
</gene>
<name>A0ABT0EMC4_9PSED</name>
<organism evidence="1 2">
    <name type="scientific">Pseudomonas emilianonis</name>
    <dbReference type="NCBI Taxonomy" id="2915812"/>
    <lineage>
        <taxon>Bacteria</taxon>
        <taxon>Pseudomonadati</taxon>
        <taxon>Pseudomonadota</taxon>
        <taxon>Gammaproteobacteria</taxon>
        <taxon>Pseudomonadales</taxon>
        <taxon>Pseudomonadaceae</taxon>
        <taxon>Pseudomonas</taxon>
    </lineage>
</organism>
<comment type="caution">
    <text evidence="1">The sequence shown here is derived from an EMBL/GenBank/DDBJ whole genome shotgun (WGS) entry which is preliminary data.</text>
</comment>
<dbReference type="EMBL" id="JAKNRV010000266">
    <property type="protein sequence ID" value="MCK1786873.1"/>
    <property type="molecule type" value="Genomic_DNA"/>
</dbReference>
<keyword evidence="2" id="KW-1185">Reference proteome</keyword>
<evidence type="ECO:0000313" key="1">
    <source>
        <dbReference type="EMBL" id="MCK1786873.1"/>
    </source>
</evidence>
<sequence>MDLTIERMHAIFNAGVINNDMWLGQPRELHFRALCERIGLIGAYDYALYSSLVDHMIAANALLTQGSPDDLVEIEAQAQAARR</sequence>
<protein>
    <submittedName>
        <fullName evidence="1">Uncharacterized protein</fullName>
    </submittedName>
</protein>
<proteinExistence type="predicted"/>
<accession>A0ABT0EMC4</accession>